<dbReference type="InterPro" id="IPR011697">
    <property type="entry name" value="Peptidase_C26"/>
</dbReference>
<keyword evidence="4" id="KW-0964">Secreted</keyword>
<dbReference type="Gramene" id="Pp3c17_4440V3.2">
    <property type="protein sequence ID" value="Pp3c17_4440V3.2"/>
    <property type="gene ID" value="Pp3c17_4440"/>
</dbReference>
<dbReference type="GO" id="GO:0046900">
    <property type="term" value="P:tetrahydrofolylpolyglutamate metabolic process"/>
    <property type="evidence" value="ECO:0000318"/>
    <property type="project" value="GO_Central"/>
</dbReference>
<evidence type="ECO:0000313" key="10">
    <source>
        <dbReference type="EMBL" id="PNR35785.1"/>
    </source>
</evidence>
<dbReference type="OrthoDB" id="64220at2759"/>
<dbReference type="PANTHER" id="PTHR11315">
    <property type="entry name" value="PROTEASE FAMILY C26 GAMMA-GLUTAMYL HYDROLASE"/>
    <property type="match status" value="1"/>
</dbReference>
<dbReference type="GeneID" id="112294850"/>
<comment type="subcellular location">
    <subcellularLocation>
        <location evidence="1">Secreted</location>
        <location evidence="1">Extracellular space</location>
    </subcellularLocation>
</comment>
<dbReference type="FunFam" id="3.40.50.880:FF:000054">
    <property type="entry name" value="Folate gamma-glutamyl hydrolase"/>
    <property type="match status" value="1"/>
</dbReference>
<evidence type="ECO:0000256" key="6">
    <source>
        <dbReference type="ARBA" id="ARBA00022801"/>
    </source>
</evidence>
<evidence type="ECO:0000256" key="3">
    <source>
        <dbReference type="ARBA" id="ARBA00012886"/>
    </source>
</evidence>
<evidence type="ECO:0000313" key="11">
    <source>
        <dbReference type="EnsemblPlants" id="Pp3c17_4440V3.1"/>
    </source>
</evidence>
<comment type="similarity">
    <text evidence="2">Belongs to the peptidase C26 family.</text>
</comment>
<organism evidence="10">
    <name type="scientific">Physcomitrium patens</name>
    <name type="common">Spreading-leaved earth moss</name>
    <name type="synonym">Physcomitrella patens</name>
    <dbReference type="NCBI Taxonomy" id="3218"/>
    <lineage>
        <taxon>Eukaryota</taxon>
        <taxon>Viridiplantae</taxon>
        <taxon>Streptophyta</taxon>
        <taxon>Embryophyta</taxon>
        <taxon>Bryophyta</taxon>
        <taxon>Bryophytina</taxon>
        <taxon>Bryopsida</taxon>
        <taxon>Funariidae</taxon>
        <taxon>Funariales</taxon>
        <taxon>Funariaceae</taxon>
        <taxon>Physcomitrium</taxon>
    </lineage>
</organism>
<dbReference type="InterPro" id="IPR029062">
    <property type="entry name" value="Class_I_gatase-like"/>
</dbReference>
<evidence type="ECO:0000256" key="2">
    <source>
        <dbReference type="ARBA" id="ARBA00011083"/>
    </source>
</evidence>
<keyword evidence="12" id="KW-1185">Reference proteome</keyword>
<dbReference type="EnsemblPlants" id="Pp3c17_4440V3.1">
    <property type="protein sequence ID" value="Pp3c17_4440V3.1"/>
    <property type="gene ID" value="Pp3c17_4440"/>
</dbReference>
<feature type="active site" description="Nucleophile" evidence="7 8">
    <location>
        <position position="149"/>
    </location>
</feature>
<feature type="signal peptide" evidence="9">
    <location>
        <begin position="1"/>
        <end position="31"/>
    </location>
</feature>
<reference evidence="10 12" key="1">
    <citation type="journal article" date="2008" name="Science">
        <title>The Physcomitrella genome reveals evolutionary insights into the conquest of land by plants.</title>
        <authorList>
            <person name="Rensing S."/>
            <person name="Lang D."/>
            <person name="Zimmer A."/>
            <person name="Terry A."/>
            <person name="Salamov A."/>
            <person name="Shapiro H."/>
            <person name="Nishiyama T."/>
            <person name="Perroud P.-F."/>
            <person name="Lindquist E."/>
            <person name="Kamisugi Y."/>
            <person name="Tanahashi T."/>
            <person name="Sakakibara K."/>
            <person name="Fujita T."/>
            <person name="Oishi K."/>
            <person name="Shin-I T."/>
            <person name="Kuroki Y."/>
            <person name="Toyoda A."/>
            <person name="Suzuki Y."/>
            <person name="Hashimoto A."/>
            <person name="Yamaguchi K."/>
            <person name="Sugano A."/>
            <person name="Kohara Y."/>
            <person name="Fujiyama A."/>
            <person name="Anterola A."/>
            <person name="Aoki S."/>
            <person name="Ashton N."/>
            <person name="Barbazuk W.B."/>
            <person name="Barker E."/>
            <person name="Bennetzen J."/>
            <person name="Bezanilla M."/>
            <person name="Blankenship R."/>
            <person name="Cho S.H."/>
            <person name="Dutcher S."/>
            <person name="Estelle M."/>
            <person name="Fawcett J.A."/>
            <person name="Gundlach H."/>
            <person name="Hanada K."/>
            <person name="Heyl A."/>
            <person name="Hicks K.A."/>
            <person name="Hugh J."/>
            <person name="Lohr M."/>
            <person name="Mayer K."/>
            <person name="Melkozernov A."/>
            <person name="Murata T."/>
            <person name="Nelson D."/>
            <person name="Pils B."/>
            <person name="Prigge M."/>
            <person name="Reiss B."/>
            <person name="Renner T."/>
            <person name="Rombauts S."/>
            <person name="Rushton P."/>
            <person name="Sanderfoot A."/>
            <person name="Schween G."/>
            <person name="Shiu S.-H."/>
            <person name="Stueber K."/>
            <person name="Theodoulou F.L."/>
            <person name="Tu H."/>
            <person name="Van de Peer Y."/>
            <person name="Verrier P.J."/>
            <person name="Waters E."/>
            <person name="Wood A."/>
            <person name="Yang L."/>
            <person name="Cove D."/>
            <person name="Cuming A."/>
            <person name="Hasebe M."/>
            <person name="Lucas S."/>
            <person name="Mishler D.B."/>
            <person name="Reski R."/>
            <person name="Grigoriev I."/>
            <person name="Quatrano R.S."/>
            <person name="Boore J.L."/>
        </authorList>
    </citation>
    <scope>NUCLEOTIDE SEQUENCE [LARGE SCALE GENOMIC DNA]</scope>
    <source>
        <strain evidence="11 12">cv. Gransden 2004</strain>
    </source>
</reference>
<dbReference type="STRING" id="3218.A0A2K1J2N2"/>
<comment type="catalytic activity">
    <reaction evidence="8">
        <text>(6S)-5,6,7,8-tetrahydrofolyl-(gamma-L-Glu)(n) + (n-1) H2O = (6S)-5,6,7,8-tetrahydrofolate + (n-1) L-glutamate</text>
        <dbReference type="Rhea" id="RHEA:56784"/>
        <dbReference type="Rhea" id="RHEA-COMP:14738"/>
        <dbReference type="ChEBI" id="CHEBI:15377"/>
        <dbReference type="ChEBI" id="CHEBI:29985"/>
        <dbReference type="ChEBI" id="CHEBI:57453"/>
        <dbReference type="ChEBI" id="CHEBI:141005"/>
        <dbReference type="EC" id="3.4.19.9"/>
    </reaction>
</comment>
<evidence type="ECO:0000256" key="8">
    <source>
        <dbReference type="PROSITE-ProRule" id="PRU00607"/>
    </source>
</evidence>
<evidence type="ECO:0000256" key="4">
    <source>
        <dbReference type="ARBA" id="ARBA00022525"/>
    </source>
</evidence>
<feature type="chain" id="PRO_5043158049" description="folate gamma-glutamyl hydrolase" evidence="9">
    <location>
        <begin position="32"/>
        <end position="367"/>
    </location>
</feature>
<gene>
    <name evidence="11" type="primary">LOC112294850</name>
    <name evidence="10" type="ORF">PHYPA_021635</name>
</gene>
<protein>
    <recommendedName>
        <fullName evidence="3 8">folate gamma-glutamyl hydrolase</fullName>
        <ecNumber evidence="3 8">3.4.19.9</ecNumber>
    </recommendedName>
</protein>
<dbReference type="Gene3D" id="3.40.50.880">
    <property type="match status" value="1"/>
</dbReference>
<dbReference type="GO" id="GO:0034722">
    <property type="term" value="F:gamma-glutamyl-peptidase activity"/>
    <property type="evidence" value="ECO:0000318"/>
    <property type="project" value="GO_Central"/>
</dbReference>
<evidence type="ECO:0000313" key="12">
    <source>
        <dbReference type="Proteomes" id="UP000006727"/>
    </source>
</evidence>
<dbReference type="EC" id="3.4.19.9" evidence="3 8"/>
<proteinExistence type="inferred from homology"/>
<dbReference type="PaxDb" id="3218-PP1S26_236V6.1"/>
<keyword evidence="6 8" id="KW-0378">Hydrolase</keyword>
<dbReference type="EMBL" id="ABEU02000017">
    <property type="protein sequence ID" value="PNR35785.1"/>
    <property type="molecule type" value="Genomic_DNA"/>
</dbReference>
<dbReference type="PANTHER" id="PTHR11315:SF19">
    <property type="entry name" value="FOLATE GAMMA-GLUTAMYL HYDROLASE"/>
    <property type="match status" value="1"/>
</dbReference>
<dbReference type="KEGG" id="ppp:112294850"/>
<dbReference type="RefSeq" id="XP_024401542.1">
    <property type="nucleotide sequence ID" value="XM_024545774.2"/>
</dbReference>
<evidence type="ECO:0000256" key="7">
    <source>
        <dbReference type="PIRSR" id="PIRSR615527-1"/>
    </source>
</evidence>
<reference evidence="10 12" key="2">
    <citation type="journal article" date="2018" name="Plant J.">
        <title>The Physcomitrella patens chromosome-scale assembly reveals moss genome structure and evolution.</title>
        <authorList>
            <person name="Lang D."/>
            <person name="Ullrich K.K."/>
            <person name="Murat F."/>
            <person name="Fuchs J."/>
            <person name="Jenkins J."/>
            <person name="Haas F.B."/>
            <person name="Piednoel M."/>
            <person name="Gundlach H."/>
            <person name="Van Bel M."/>
            <person name="Meyberg R."/>
            <person name="Vives C."/>
            <person name="Morata J."/>
            <person name="Symeonidi A."/>
            <person name="Hiss M."/>
            <person name="Muchero W."/>
            <person name="Kamisugi Y."/>
            <person name="Saleh O."/>
            <person name="Blanc G."/>
            <person name="Decker E.L."/>
            <person name="van Gessel N."/>
            <person name="Grimwood J."/>
            <person name="Hayes R.D."/>
            <person name="Graham S.W."/>
            <person name="Gunter L.E."/>
            <person name="McDaniel S.F."/>
            <person name="Hoernstein S.N.W."/>
            <person name="Larsson A."/>
            <person name="Li F.W."/>
            <person name="Perroud P.F."/>
            <person name="Phillips J."/>
            <person name="Ranjan P."/>
            <person name="Rokshar D.S."/>
            <person name="Rothfels C.J."/>
            <person name="Schneider L."/>
            <person name="Shu S."/>
            <person name="Stevenson D.W."/>
            <person name="Thummler F."/>
            <person name="Tillich M."/>
            <person name="Villarreal Aguilar J.C."/>
            <person name="Widiez T."/>
            <person name="Wong G.K."/>
            <person name="Wymore A."/>
            <person name="Zhang Y."/>
            <person name="Zimmer A.D."/>
            <person name="Quatrano R.S."/>
            <person name="Mayer K.F.X."/>
            <person name="Goodstein D."/>
            <person name="Casacuberta J.M."/>
            <person name="Vandepoele K."/>
            <person name="Reski R."/>
            <person name="Cuming A.C."/>
            <person name="Tuskan G.A."/>
            <person name="Maumus F."/>
            <person name="Salse J."/>
            <person name="Schmutz J."/>
            <person name="Rensing S.A."/>
        </authorList>
    </citation>
    <scope>NUCLEOTIDE SEQUENCE [LARGE SCALE GENOMIC DNA]</scope>
    <source>
        <strain evidence="11 12">cv. Gransden 2004</strain>
    </source>
</reference>
<evidence type="ECO:0000256" key="5">
    <source>
        <dbReference type="ARBA" id="ARBA00022729"/>
    </source>
</evidence>
<dbReference type="PROSITE" id="PS51275">
    <property type="entry name" value="PEPTIDASE_C26_GGH"/>
    <property type="match status" value="1"/>
</dbReference>
<name>A0A2K1J2N2_PHYPA</name>
<dbReference type="InterPro" id="IPR015527">
    <property type="entry name" value="Pept_C26_g-glut_hydrolase"/>
</dbReference>
<accession>A0A2K1J2N2</accession>
<dbReference type="Proteomes" id="UP000006727">
    <property type="component" value="Chromosome 17"/>
</dbReference>
<keyword evidence="5 9" id="KW-0732">Signal</keyword>
<dbReference type="AlphaFoldDB" id="A0A2K1J2N2"/>
<evidence type="ECO:0000256" key="9">
    <source>
        <dbReference type="SAM" id="SignalP"/>
    </source>
</evidence>
<dbReference type="Gramene" id="Pp3c17_4440V3.1">
    <property type="protein sequence ID" value="Pp3c17_4440V3.1"/>
    <property type="gene ID" value="Pp3c17_4440"/>
</dbReference>
<dbReference type="Pfam" id="PF07722">
    <property type="entry name" value="Peptidase_C26"/>
    <property type="match status" value="1"/>
</dbReference>
<evidence type="ECO:0000256" key="1">
    <source>
        <dbReference type="ARBA" id="ARBA00004239"/>
    </source>
</evidence>
<dbReference type="PROSITE" id="PS51273">
    <property type="entry name" value="GATASE_TYPE_1"/>
    <property type="match status" value="1"/>
</dbReference>
<dbReference type="SUPFAM" id="SSF52317">
    <property type="entry name" value="Class I glutamine amidotransferase-like"/>
    <property type="match status" value="1"/>
</dbReference>
<dbReference type="EnsemblPlants" id="Pp3c17_4440V3.2">
    <property type="protein sequence ID" value="Pp3c17_4440V3.2"/>
    <property type="gene ID" value="Pp3c17_4440"/>
</dbReference>
<feature type="active site" description="Proton donor" evidence="7">
    <location>
        <position position="265"/>
    </location>
</feature>
<feature type="active site" evidence="8">
    <location>
        <position position="265"/>
    </location>
</feature>
<sequence length="367" mass="41762">MAVSGGRTLIPITALIASVLCAVLLLQQVESAYQRPKEVQTERPVIGIVTIPEAGCLHFGDQVVVSSNARWLQAGGTRVVPIFYDSTPEELDYILNRVNGVFWSGGPVFFNPHTESHSGSLYLRTTEYILKHVMRENRRGNYFPLWGTCLGFERMVQLVAEDAEASIVKPVDAENYAINLGFTDVAFESRLFRSMNAELFKEVASPATRLAFNNHGLGIHPDYFHNITNLSRHFSVLSVDLDRHGKPFVSTVEGKRYPLYGSQWHPEKPPWEWSPDWVLSHTNMAIQLSNYFGRFFVEECRYNKNKFESPELEDKLLLHNWNTIPASAILSIDPTVFIPFMEYYCIDRSKVPSYDFITKRSKQVSSA</sequence>
<dbReference type="GO" id="GO:0005773">
    <property type="term" value="C:vacuole"/>
    <property type="evidence" value="ECO:0000318"/>
    <property type="project" value="GO_Central"/>
</dbReference>
<dbReference type="GO" id="GO:0005576">
    <property type="term" value="C:extracellular region"/>
    <property type="evidence" value="ECO:0007669"/>
    <property type="project" value="UniProtKB-SubCell"/>
</dbReference>
<reference evidence="11" key="3">
    <citation type="submission" date="2020-12" db="UniProtKB">
        <authorList>
            <consortium name="EnsemblPlants"/>
        </authorList>
    </citation>
    <scope>IDENTIFICATION</scope>
</reference>